<keyword evidence="4" id="KW-1003">Cell membrane</keyword>
<gene>
    <name evidence="9" type="ORF">HNP84_009032</name>
</gene>
<dbReference type="InterPro" id="IPR013563">
    <property type="entry name" value="Oligopep_ABC_C"/>
</dbReference>
<dbReference type="PROSITE" id="PS50893">
    <property type="entry name" value="ABC_TRANSPORTER_2"/>
    <property type="match status" value="1"/>
</dbReference>
<evidence type="ECO:0000313" key="10">
    <source>
        <dbReference type="Proteomes" id="UP000578449"/>
    </source>
</evidence>
<dbReference type="Pfam" id="PF08352">
    <property type="entry name" value="oligo_HPY"/>
    <property type="match status" value="1"/>
</dbReference>
<dbReference type="SMART" id="SM00382">
    <property type="entry name" value="AAA"/>
    <property type="match status" value="1"/>
</dbReference>
<dbReference type="InterPro" id="IPR003593">
    <property type="entry name" value="AAA+_ATPase"/>
</dbReference>
<dbReference type="InterPro" id="IPR003439">
    <property type="entry name" value="ABC_transporter-like_ATP-bd"/>
</dbReference>
<keyword evidence="6 9" id="KW-0067">ATP-binding</keyword>
<dbReference type="PROSITE" id="PS00211">
    <property type="entry name" value="ABC_TRANSPORTER_1"/>
    <property type="match status" value="1"/>
</dbReference>
<evidence type="ECO:0000259" key="8">
    <source>
        <dbReference type="PROSITE" id="PS50893"/>
    </source>
</evidence>
<evidence type="ECO:0000256" key="7">
    <source>
        <dbReference type="ARBA" id="ARBA00023136"/>
    </source>
</evidence>
<dbReference type="GO" id="GO:0015833">
    <property type="term" value="P:peptide transport"/>
    <property type="evidence" value="ECO:0007669"/>
    <property type="project" value="InterPro"/>
</dbReference>
<evidence type="ECO:0000256" key="5">
    <source>
        <dbReference type="ARBA" id="ARBA00022741"/>
    </source>
</evidence>
<dbReference type="Pfam" id="PF00005">
    <property type="entry name" value="ABC_tran"/>
    <property type="match status" value="1"/>
</dbReference>
<keyword evidence="5" id="KW-0547">Nucleotide-binding</keyword>
<comment type="subcellular location">
    <subcellularLocation>
        <location evidence="1">Cell membrane</location>
        <topology evidence="1">Peripheral membrane protein</topology>
    </subcellularLocation>
</comment>
<evidence type="ECO:0000256" key="3">
    <source>
        <dbReference type="ARBA" id="ARBA00022448"/>
    </source>
</evidence>
<comment type="similarity">
    <text evidence="2">Belongs to the ABC transporter superfamily.</text>
</comment>
<comment type="caution">
    <text evidence="9">The sequence shown here is derived from an EMBL/GenBank/DDBJ whole genome shotgun (WGS) entry which is preliminary data.</text>
</comment>
<protein>
    <submittedName>
        <fullName evidence="9">Oligopeptide/dipeptide ABC transporter ATP-binding protein</fullName>
    </submittedName>
</protein>
<dbReference type="NCBIfam" id="TIGR01727">
    <property type="entry name" value="oligo_HPY"/>
    <property type="match status" value="1"/>
</dbReference>
<reference evidence="9 10" key="1">
    <citation type="submission" date="2020-08" db="EMBL/GenBank/DDBJ databases">
        <title>Genomic Encyclopedia of Type Strains, Phase IV (KMG-IV): sequencing the most valuable type-strain genomes for metagenomic binning, comparative biology and taxonomic classification.</title>
        <authorList>
            <person name="Goeker M."/>
        </authorList>
    </citation>
    <scope>NUCLEOTIDE SEQUENCE [LARGE SCALE GENOMIC DNA]</scope>
    <source>
        <strain evidence="9 10">DSM 45615</strain>
    </source>
</reference>
<name>A0A840PJY2_9ACTN</name>
<evidence type="ECO:0000256" key="4">
    <source>
        <dbReference type="ARBA" id="ARBA00022475"/>
    </source>
</evidence>
<dbReference type="GO" id="GO:0005886">
    <property type="term" value="C:plasma membrane"/>
    <property type="evidence" value="ECO:0007669"/>
    <property type="project" value="UniProtKB-SubCell"/>
</dbReference>
<dbReference type="Gene3D" id="3.40.50.300">
    <property type="entry name" value="P-loop containing nucleotide triphosphate hydrolases"/>
    <property type="match status" value="1"/>
</dbReference>
<dbReference type="PANTHER" id="PTHR43297">
    <property type="entry name" value="OLIGOPEPTIDE TRANSPORT ATP-BINDING PROTEIN APPD"/>
    <property type="match status" value="1"/>
</dbReference>
<dbReference type="EMBL" id="JACHGN010000028">
    <property type="protein sequence ID" value="MBB5139269.1"/>
    <property type="molecule type" value="Genomic_DNA"/>
</dbReference>
<proteinExistence type="inferred from homology"/>
<dbReference type="GO" id="GO:0016887">
    <property type="term" value="F:ATP hydrolysis activity"/>
    <property type="evidence" value="ECO:0007669"/>
    <property type="project" value="InterPro"/>
</dbReference>
<dbReference type="InterPro" id="IPR027417">
    <property type="entry name" value="P-loop_NTPase"/>
</dbReference>
<dbReference type="Proteomes" id="UP000578449">
    <property type="component" value="Unassembled WGS sequence"/>
</dbReference>
<dbReference type="PANTHER" id="PTHR43297:SF2">
    <property type="entry name" value="DIPEPTIDE TRANSPORT ATP-BINDING PROTEIN DPPD"/>
    <property type="match status" value="1"/>
</dbReference>
<dbReference type="FunFam" id="3.40.50.300:FF:000016">
    <property type="entry name" value="Oligopeptide ABC transporter ATP-binding component"/>
    <property type="match status" value="1"/>
</dbReference>
<keyword evidence="7" id="KW-0472">Membrane</keyword>
<keyword evidence="3" id="KW-0813">Transport</keyword>
<accession>A0A840PJY2</accession>
<evidence type="ECO:0000313" key="9">
    <source>
        <dbReference type="EMBL" id="MBB5139269.1"/>
    </source>
</evidence>
<dbReference type="CDD" id="cd03257">
    <property type="entry name" value="ABC_NikE_OppD_transporters"/>
    <property type="match status" value="1"/>
</dbReference>
<dbReference type="InterPro" id="IPR017871">
    <property type="entry name" value="ABC_transporter-like_CS"/>
</dbReference>
<evidence type="ECO:0000256" key="1">
    <source>
        <dbReference type="ARBA" id="ARBA00004202"/>
    </source>
</evidence>
<dbReference type="GO" id="GO:0005524">
    <property type="term" value="F:ATP binding"/>
    <property type="evidence" value="ECO:0007669"/>
    <property type="project" value="UniProtKB-KW"/>
</dbReference>
<dbReference type="SUPFAM" id="SSF52540">
    <property type="entry name" value="P-loop containing nucleoside triphosphate hydrolases"/>
    <property type="match status" value="1"/>
</dbReference>
<evidence type="ECO:0000256" key="2">
    <source>
        <dbReference type="ARBA" id="ARBA00005417"/>
    </source>
</evidence>
<sequence length="340" mass="36127">MPSPPLLEVNDLYVRFPSPAGPVDAVAGVSFTVSAGETVAVVGESGSGKSVMSLAVLGLLAPGGSAAGSVLLRGEELVGADAERLRRLRGADIAMIFQNPMSSLDPLFTIGDQVAEALRAHRPMPRRAARTRAVELLREVGLPDPERRMRAYPHELSGGQQQRVMVAIALTCEPALIIADEPTTALDVTVEAQILDLLRRMRRDHGTALLLITHDMAVVAEMADRVVVMYAGRVVEHGPVAEVLRAPRNPYTQALIASIPTPATPRDRPMAAIPGSVPTPAAAPPGCRFHPRCPSAQDRCAEEEPPLYDLGARRASRCWLHDAPWAGSAAAVGGEVRRAG</sequence>
<evidence type="ECO:0000256" key="6">
    <source>
        <dbReference type="ARBA" id="ARBA00022840"/>
    </source>
</evidence>
<feature type="domain" description="ABC transporter" evidence="8">
    <location>
        <begin position="7"/>
        <end position="256"/>
    </location>
</feature>
<dbReference type="RefSeq" id="WP_312927069.1">
    <property type="nucleotide sequence ID" value="NZ_BAABIX010000026.1"/>
</dbReference>
<organism evidence="9 10">
    <name type="scientific">Thermocatellispora tengchongensis</name>
    <dbReference type="NCBI Taxonomy" id="1073253"/>
    <lineage>
        <taxon>Bacteria</taxon>
        <taxon>Bacillati</taxon>
        <taxon>Actinomycetota</taxon>
        <taxon>Actinomycetes</taxon>
        <taxon>Streptosporangiales</taxon>
        <taxon>Streptosporangiaceae</taxon>
        <taxon>Thermocatellispora</taxon>
    </lineage>
</organism>
<dbReference type="AlphaFoldDB" id="A0A840PJY2"/>
<dbReference type="InterPro" id="IPR050388">
    <property type="entry name" value="ABC_Ni/Peptide_Import"/>
</dbReference>
<keyword evidence="10" id="KW-1185">Reference proteome</keyword>